<dbReference type="AlphaFoldDB" id="A0A8J5KA27"/>
<sequence length="66" mass="8027">MDTVLRKVHKTYSSQQQFSSFKTRLTCSSVTRHQRHHMLVERVLSLCYEQKLNAGWRFSFNFDKRF</sequence>
<comment type="caution">
    <text evidence="1">The sequence shown here is derived from an EMBL/GenBank/DDBJ whole genome shotgun (WGS) entry which is preliminary data.</text>
</comment>
<dbReference type="Proteomes" id="UP000747542">
    <property type="component" value="Unassembled WGS sequence"/>
</dbReference>
<accession>A0A8J5KA27</accession>
<proteinExistence type="predicted"/>
<evidence type="ECO:0000313" key="1">
    <source>
        <dbReference type="EMBL" id="KAG7169983.1"/>
    </source>
</evidence>
<protein>
    <submittedName>
        <fullName evidence="1">Uncharacterized protein</fullName>
    </submittedName>
</protein>
<reference evidence="1" key="1">
    <citation type="journal article" date="2021" name="Sci. Adv.">
        <title>The American lobster genome reveals insights on longevity, neural, and immune adaptations.</title>
        <authorList>
            <person name="Polinski J.M."/>
            <person name="Zimin A.V."/>
            <person name="Clark K.F."/>
            <person name="Kohn A.B."/>
            <person name="Sadowski N."/>
            <person name="Timp W."/>
            <person name="Ptitsyn A."/>
            <person name="Khanna P."/>
            <person name="Romanova D.Y."/>
            <person name="Williams P."/>
            <person name="Greenwood S.J."/>
            <person name="Moroz L.L."/>
            <person name="Walt D.R."/>
            <person name="Bodnar A.G."/>
        </authorList>
    </citation>
    <scope>NUCLEOTIDE SEQUENCE</scope>
    <source>
        <strain evidence="1">GMGI-L3</strain>
    </source>
</reference>
<dbReference type="EMBL" id="JAHLQT010014894">
    <property type="protein sequence ID" value="KAG7169983.1"/>
    <property type="molecule type" value="Genomic_DNA"/>
</dbReference>
<keyword evidence="2" id="KW-1185">Reference proteome</keyword>
<gene>
    <name evidence="1" type="ORF">Hamer_G012199</name>
</gene>
<name>A0A8J5KA27_HOMAM</name>
<evidence type="ECO:0000313" key="2">
    <source>
        <dbReference type="Proteomes" id="UP000747542"/>
    </source>
</evidence>
<organism evidence="1 2">
    <name type="scientific">Homarus americanus</name>
    <name type="common">American lobster</name>
    <dbReference type="NCBI Taxonomy" id="6706"/>
    <lineage>
        <taxon>Eukaryota</taxon>
        <taxon>Metazoa</taxon>
        <taxon>Ecdysozoa</taxon>
        <taxon>Arthropoda</taxon>
        <taxon>Crustacea</taxon>
        <taxon>Multicrustacea</taxon>
        <taxon>Malacostraca</taxon>
        <taxon>Eumalacostraca</taxon>
        <taxon>Eucarida</taxon>
        <taxon>Decapoda</taxon>
        <taxon>Pleocyemata</taxon>
        <taxon>Astacidea</taxon>
        <taxon>Nephropoidea</taxon>
        <taxon>Nephropidae</taxon>
        <taxon>Homarus</taxon>
    </lineage>
</organism>